<dbReference type="EMBL" id="BAAATD010000019">
    <property type="protein sequence ID" value="GAA2634924.1"/>
    <property type="molecule type" value="Genomic_DNA"/>
</dbReference>
<proteinExistence type="predicted"/>
<sequence length="66" mass="8360">MSTVTWLKAWALRFLYPEWEITPSGPEWWMLRRLPIERRVPRDRMWRELRFLERMFRHGAIKDQDD</sequence>
<organism evidence="1 2">
    <name type="scientific">Actinomadura fulvescens</name>
    <dbReference type="NCBI Taxonomy" id="46160"/>
    <lineage>
        <taxon>Bacteria</taxon>
        <taxon>Bacillati</taxon>
        <taxon>Actinomycetota</taxon>
        <taxon>Actinomycetes</taxon>
        <taxon>Streptosporangiales</taxon>
        <taxon>Thermomonosporaceae</taxon>
        <taxon>Actinomadura</taxon>
    </lineage>
</organism>
<gene>
    <name evidence="1" type="ORF">GCM10010411_87250</name>
</gene>
<keyword evidence="2" id="KW-1185">Reference proteome</keyword>
<name>A0ABN3QU63_9ACTN</name>
<protein>
    <submittedName>
        <fullName evidence="1">Uncharacterized protein</fullName>
    </submittedName>
</protein>
<reference evidence="1 2" key="1">
    <citation type="journal article" date="2019" name="Int. J. Syst. Evol. Microbiol.">
        <title>The Global Catalogue of Microorganisms (GCM) 10K type strain sequencing project: providing services to taxonomists for standard genome sequencing and annotation.</title>
        <authorList>
            <consortium name="The Broad Institute Genomics Platform"/>
            <consortium name="The Broad Institute Genome Sequencing Center for Infectious Disease"/>
            <person name="Wu L."/>
            <person name="Ma J."/>
        </authorList>
    </citation>
    <scope>NUCLEOTIDE SEQUENCE [LARGE SCALE GENOMIC DNA]</scope>
    <source>
        <strain evidence="1 2">JCM 6833</strain>
    </source>
</reference>
<evidence type="ECO:0000313" key="1">
    <source>
        <dbReference type="EMBL" id="GAA2634924.1"/>
    </source>
</evidence>
<dbReference type="RefSeq" id="WP_344548425.1">
    <property type="nucleotide sequence ID" value="NZ_BAAATD010000019.1"/>
</dbReference>
<dbReference type="Proteomes" id="UP001501509">
    <property type="component" value="Unassembled WGS sequence"/>
</dbReference>
<accession>A0ABN3QU63</accession>
<comment type="caution">
    <text evidence="1">The sequence shown here is derived from an EMBL/GenBank/DDBJ whole genome shotgun (WGS) entry which is preliminary data.</text>
</comment>
<evidence type="ECO:0000313" key="2">
    <source>
        <dbReference type="Proteomes" id="UP001501509"/>
    </source>
</evidence>